<dbReference type="PANTHER" id="PTHR33705:SF2">
    <property type="entry name" value="PHOSPHOCARRIER PROTEIN NPR"/>
    <property type="match status" value="1"/>
</dbReference>
<evidence type="ECO:0000256" key="3">
    <source>
        <dbReference type="ARBA" id="ARBA00022683"/>
    </source>
</evidence>
<dbReference type="InterPro" id="IPR000032">
    <property type="entry name" value="HPr-like"/>
</dbReference>
<dbReference type="AlphaFoldDB" id="A0A2P8GQL9"/>
<sequence length="87" mass="9539">MVEKTYKVISDTGIQARSAAQLVNLASQLEPEISLKYRTTTVNLKSIMGLMSLAIGKGAEVVITAKGNEEQEALQKIDDFIRKEIAE</sequence>
<keyword evidence="3" id="KW-0598">Phosphotransferase system</keyword>
<dbReference type="GO" id="GO:0009401">
    <property type="term" value="P:phosphoenolpyruvate-dependent sugar phosphotransferase system"/>
    <property type="evidence" value="ECO:0007669"/>
    <property type="project" value="UniProtKB-KW"/>
</dbReference>
<organism evidence="5 6">
    <name type="scientific">Planomicrobium soli</name>
    <dbReference type="NCBI Taxonomy" id="1176648"/>
    <lineage>
        <taxon>Bacteria</taxon>
        <taxon>Bacillati</taxon>
        <taxon>Bacillota</taxon>
        <taxon>Bacilli</taxon>
        <taxon>Bacillales</taxon>
        <taxon>Caryophanaceae</taxon>
        <taxon>Planomicrobium</taxon>
    </lineage>
</organism>
<dbReference type="PRINTS" id="PR00107">
    <property type="entry name" value="PHOSPHOCPHPR"/>
</dbReference>
<dbReference type="InterPro" id="IPR035895">
    <property type="entry name" value="HPr-like_sf"/>
</dbReference>
<dbReference type="EMBL" id="PYAT01000007">
    <property type="protein sequence ID" value="PSL36276.1"/>
    <property type="molecule type" value="Genomic_DNA"/>
</dbReference>
<comment type="subcellular location">
    <subcellularLocation>
        <location evidence="1">Cytoplasm</location>
    </subcellularLocation>
</comment>
<evidence type="ECO:0000313" key="6">
    <source>
        <dbReference type="Proteomes" id="UP000242682"/>
    </source>
</evidence>
<accession>A0A2P8GQL9</accession>
<evidence type="ECO:0000259" key="4">
    <source>
        <dbReference type="PROSITE" id="PS51350"/>
    </source>
</evidence>
<name>A0A2P8GQL9_9BACL</name>
<reference evidence="5 6" key="1">
    <citation type="submission" date="2018-03" db="EMBL/GenBank/DDBJ databases">
        <title>Genomic Encyclopedia of Type Strains, Phase III (KMG-III): the genomes of soil and plant-associated and newly described type strains.</title>
        <authorList>
            <person name="Whitman W."/>
        </authorList>
    </citation>
    <scope>NUCLEOTIDE SEQUENCE [LARGE SCALE GENOMIC DNA]</scope>
    <source>
        <strain evidence="5 6">CGMCC 1.12259</strain>
    </source>
</reference>
<dbReference type="GO" id="GO:0005737">
    <property type="term" value="C:cytoplasm"/>
    <property type="evidence" value="ECO:0007669"/>
    <property type="project" value="UniProtKB-SubCell"/>
</dbReference>
<dbReference type="PANTHER" id="PTHR33705">
    <property type="entry name" value="PHOSPHOCARRIER PROTEIN HPR"/>
    <property type="match status" value="1"/>
</dbReference>
<dbReference type="NCBIfam" id="TIGR01003">
    <property type="entry name" value="PTS_HPr_family"/>
    <property type="match status" value="1"/>
</dbReference>
<dbReference type="Gene3D" id="3.30.1340.10">
    <property type="entry name" value="HPr-like"/>
    <property type="match status" value="1"/>
</dbReference>
<evidence type="ECO:0000256" key="1">
    <source>
        <dbReference type="ARBA" id="ARBA00004496"/>
    </source>
</evidence>
<gene>
    <name evidence="5" type="ORF">B0H99_10797</name>
</gene>
<dbReference type="PROSITE" id="PS00589">
    <property type="entry name" value="PTS_HPR_SER"/>
    <property type="match status" value="1"/>
</dbReference>
<dbReference type="InterPro" id="IPR050399">
    <property type="entry name" value="HPr"/>
</dbReference>
<dbReference type="InterPro" id="IPR002114">
    <property type="entry name" value="PTS_HPr_Ser_P_site"/>
</dbReference>
<keyword evidence="6" id="KW-1185">Reference proteome</keyword>
<dbReference type="SUPFAM" id="SSF55594">
    <property type="entry name" value="HPr-like"/>
    <property type="match status" value="1"/>
</dbReference>
<dbReference type="CDD" id="cd00367">
    <property type="entry name" value="PTS-HPr_like"/>
    <property type="match status" value="1"/>
</dbReference>
<dbReference type="RefSeq" id="WP_106533643.1">
    <property type="nucleotide sequence ID" value="NZ_PYAT01000007.1"/>
</dbReference>
<feature type="domain" description="HPr" evidence="4">
    <location>
        <begin position="1"/>
        <end position="87"/>
    </location>
</feature>
<dbReference type="Proteomes" id="UP000242682">
    <property type="component" value="Unassembled WGS sequence"/>
</dbReference>
<evidence type="ECO:0000313" key="5">
    <source>
        <dbReference type="EMBL" id="PSL36276.1"/>
    </source>
</evidence>
<comment type="caution">
    <text evidence="5">The sequence shown here is derived from an EMBL/GenBank/DDBJ whole genome shotgun (WGS) entry which is preliminary data.</text>
</comment>
<proteinExistence type="predicted"/>
<dbReference type="PROSITE" id="PS51350">
    <property type="entry name" value="PTS_HPR_DOM"/>
    <property type="match status" value="1"/>
</dbReference>
<keyword evidence="2" id="KW-0963">Cytoplasm</keyword>
<protein>
    <submittedName>
        <fullName evidence="5">Phosphocarrier protein</fullName>
    </submittedName>
</protein>
<dbReference type="Pfam" id="PF00381">
    <property type="entry name" value="PTS-HPr"/>
    <property type="match status" value="1"/>
</dbReference>
<dbReference type="OrthoDB" id="9809047at2"/>
<evidence type="ECO:0000256" key="2">
    <source>
        <dbReference type="ARBA" id="ARBA00022490"/>
    </source>
</evidence>